<feature type="domain" description="GST N-terminal" evidence="1">
    <location>
        <begin position="1"/>
        <end position="78"/>
    </location>
</feature>
<evidence type="ECO:0000259" key="1">
    <source>
        <dbReference type="PROSITE" id="PS50404"/>
    </source>
</evidence>
<comment type="caution">
    <text evidence="2">The sequence shown here is derived from an EMBL/GenBank/DDBJ whole genome shotgun (WGS) entry which is preliminary data.</text>
</comment>
<proteinExistence type="predicted"/>
<sequence length="238" mass="26550">MVRYTIAIAGTPRQGVPPATFEEKVVEIFSQEQLEESFLRDVNSKGQVPVMASTSLAKPITDSLDMTLFLAERYPDLLPTDHREQTVSYLKDLHAINYFSLSFGDQPEMAAGSMKAIDQRLEAHDLSERYRDALLYKRKVTLKEKQRAVEPEAAQQNRATALDLMTSLAGYLSDRGPWLFGSDHPSALDAHLVVFIARMQDVGKDVLIPDALQAYARKAFATAEFEAAMGGRRTLPSK</sequence>
<protein>
    <recommendedName>
        <fullName evidence="1">GST N-terminal domain-containing protein</fullName>
    </recommendedName>
</protein>
<dbReference type="EMBL" id="MU404350">
    <property type="protein sequence ID" value="KAI1617798.1"/>
    <property type="molecule type" value="Genomic_DNA"/>
</dbReference>
<dbReference type="Gene3D" id="1.20.1050.10">
    <property type="match status" value="1"/>
</dbReference>
<dbReference type="InterPro" id="IPR004045">
    <property type="entry name" value="Glutathione_S-Trfase_N"/>
</dbReference>
<dbReference type="SUPFAM" id="SSF47616">
    <property type="entry name" value="GST C-terminal domain-like"/>
    <property type="match status" value="1"/>
</dbReference>
<dbReference type="AlphaFoldDB" id="A0AAN6IHM3"/>
<dbReference type="InterPro" id="IPR036282">
    <property type="entry name" value="Glutathione-S-Trfase_C_sf"/>
</dbReference>
<dbReference type="Proteomes" id="UP001203852">
    <property type="component" value="Unassembled WGS sequence"/>
</dbReference>
<dbReference type="SUPFAM" id="SSF52833">
    <property type="entry name" value="Thioredoxin-like"/>
    <property type="match status" value="1"/>
</dbReference>
<reference evidence="2" key="1">
    <citation type="journal article" date="2022" name="bioRxiv">
        <title>Deciphering the potential niche of two novel black yeast fungi from a biological soil crust based on their genomes, phenotypes, and melanin regulation.</title>
        <authorList>
            <consortium name="DOE Joint Genome Institute"/>
            <person name="Carr E.C."/>
            <person name="Barton Q."/>
            <person name="Grambo S."/>
            <person name="Sullivan M."/>
            <person name="Renfro C.M."/>
            <person name="Kuo A."/>
            <person name="Pangilinan J."/>
            <person name="Lipzen A."/>
            <person name="Keymanesh K."/>
            <person name="Savage E."/>
            <person name="Barry K."/>
            <person name="Grigoriev I.V."/>
            <person name="Riekhof W.R."/>
            <person name="Harris S.S."/>
        </authorList>
    </citation>
    <scope>NUCLEOTIDE SEQUENCE</scope>
    <source>
        <strain evidence="2">JF 03-4F</strain>
    </source>
</reference>
<organism evidence="2 3">
    <name type="scientific">Exophiala viscosa</name>
    <dbReference type="NCBI Taxonomy" id="2486360"/>
    <lineage>
        <taxon>Eukaryota</taxon>
        <taxon>Fungi</taxon>
        <taxon>Dikarya</taxon>
        <taxon>Ascomycota</taxon>
        <taxon>Pezizomycotina</taxon>
        <taxon>Eurotiomycetes</taxon>
        <taxon>Chaetothyriomycetidae</taxon>
        <taxon>Chaetothyriales</taxon>
        <taxon>Herpotrichiellaceae</taxon>
        <taxon>Exophiala</taxon>
    </lineage>
</organism>
<dbReference type="PROSITE" id="PS50404">
    <property type="entry name" value="GST_NTER"/>
    <property type="match status" value="1"/>
</dbReference>
<evidence type="ECO:0000313" key="2">
    <source>
        <dbReference type="EMBL" id="KAI1617798.1"/>
    </source>
</evidence>
<accession>A0AAN6IHM3</accession>
<dbReference type="Gene3D" id="3.40.30.10">
    <property type="entry name" value="Glutaredoxin"/>
    <property type="match status" value="1"/>
</dbReference>
<keyword evidence="3" id="KW-1185">Reference proteome</keyword>
<name>A0AAN6IHM3_9EURO</name>
<dbReference type="InterPro" id="IPR036249">
    <property type="entry name" value="Thioredoxin-like_sf"/>
</dbReference>
<evidence type="ECO:0000313" key="3">
    <source>
        <dbReference type="Proteomes" id="UP001203852"/>
    </source>
</evidence>
<gene>
    <name evidence="2" type="ORF">EDD36DRAFT_459471</name>
</gene>